<proteinExistence type="predicted"/>
<reference evidence="3 4" key="1">
    <citation type="journal article" date="2015" name="Genome Biol. Evol.">
        <title>Comparative Genomics of a Bacterivorous Green Alga Reveals Evolutionary Causalities and Consequences of Phago-Mixotrophic Mode of Nutrition.</title>
        <authorList>
            <person name="Burns J.A."/>
            <person name="Paasch A."/>
            <person name="Narechania A."/>
            <person name="Kim E."/>
        </authorList>
    </citation>
    <scope>NUCLEOTIDE SEQUENCE [LARGE SCALE GENOMIC DNA]</scope>
    <source>
        <strain evidence="3 4">PLY_AMNH</strain>
    </source>
</reference>
<protein>
    <submittedName>
        <fullName evidence="3">Uncharacterized protein</fullName>
    </submittedName>
</protein>
<gene>
    <name evidence="3" type="ORF">CYMTET_41271</name>
</gene>
<keyword evidence="1" id="KW-0472">Membrane</keyword>
<evidence type="ECO:0000313" key="3">
    <source>
        <dbReference type="EMBL" id="KAK3249326.1"/>
    </source>
</evidence>
<keyword evidence="2" id="KW-0732">Signal</keyword>
<comment type="caution">
    <text evidence="3">The sequence shown here is derived from an EMBL/GenBank/DDBJ whole genome shotgun (WGS) entry which is preliminary data.</text>
</comment>
<keyword evidence="4" id="KW-1185">Reference proteome</keyword>
<keyword evidence="1" id="KW-0812">Transmembrane</keyword>
<organism evidence="3 4">
    <name type="scientific">Cymbomonas tetramitiformis</name>
    <dbReference type="NCBI Taxonomy" id="36881"/>
    <lineage>
        <taxon>Eukaryota</taxon>
        <taxon>Viridiplantae</taxon>
        <taxon>Chlorophyta</taxon>
        <taxon>Pyramimonadophyceae</taxon>
        <taxon>Pyramimonadales</taxon>
        <taxon>Pyramimonadaceae</taxon>
        <taxon>Cymbomonas</taxon>
    </lineage>
</organism>
<dbReference type="EMBL" id="LGRX02027467">
    <property type="protein sequence ID" value="KAK3249326.1"/>
    <property type="molecule type" value="Genomic_DNA"/>
</dbReference>
<feature type="chain" id="PRO_5042227265" evidence="2">
    <location>
        <begin position="21"/>
        <end position="800"/>
    </location>
</feature>
<evidence type="ECO:0000313" key="4">
    <source>
        <dbReference type="Proteomes" id="UP001190700"/>
    </source>
</evidence>
<accession>A0AAE0C6G7</accession>
<sequence>MKSLSITLVVACAVFPFVAVSQFTNVEITQADSHRTLVCGVPSVQSVQTTASSDEIRAEIDLPLPSKDESDEIAFALVFGNLSTANKKLAGTMSLSDLDLIFDPSGRAFSGLITDKCDDTYLNEAQRVQHYYVDERESPNLHVAMIANNRRCLQTRYATNDVNWTSVAQPITSPECGLGMAKWFVTFNIARWLSAVNMDANSVVKELINGGQLYTFPMRIFVTATSKTTTYPETFYSSYQFQLFQRSSVFSALSVKETQMEGYRAHFIENFVQVMGDSELLSINPLLSEGRRESFVKLTFELVFYKEADHTAMPKIETDITRLRMKIAEDSSPFRLANENGAIQTDGTACLTIGQDASDMSTVEPFKVDETDTIFQHTIASKNGSFYKQTLSVVCYLLVYEDNLKTALSMNTDLVVPLRLEYTHTYTDINTGTLMTDPTRDPIAIFTQTMNFEAITNFQYETPLKGLVYKVPQAQISSIDRRIWTEDDVRISMINAFGTVDEPRQVRSVSVDTPIAGAVTFKNSGDMGRYNLKLITGFLMANLVQTRKFVPYVAGVNNEAPIDVEDPCSLTSYKTQNEIIGLSTLYADTQSDVYTGRLTTEVKHLLENVDKNSFYVESDMFQINDILKTNPFTSNYLLREVSGAQDVIFLPFLPKFRIANGQDVDTYETRLCMIVEVEPYTGGVLPTPPSSRRLLVVEGRSTSSHQTNAIDNKFTITTADYRATPANFSTASRSSSGTVNVDVHVDVHKSDDDSFTNSNWALSVVIMVVGVLCAAIIIVIMCLSFYIKKLKYREAIKLNA</sequence>
<dbReference type="AlphaFoldDB" id="A0AAE0C6G7"/>
<name>A0AAE0C6G7_9CHLO</name>
<feature type="transmembrane region" description="Helical" evidence="1">
    <location>
        <begin position="760"/>
        <end position="787"/>
    </location>
</feature>
<evidence type="ECO:0000256" key="2">
    <source>
        <dbReference type="SAM" id="SignalP"/>
    </source>
</evidence>
<dbReference type="Proteomes" id="UP001190700">
    <property type="component" value="Unassembled WGS sequence"/>
</dbReference>
<evidence type="ECO:0000256" key="1">
    <source>
        <dbReference type="SAM" id="Phobius"/>
    </source>
</evidence>
<keyword evidence="1" id="KW-1133">Transmembrane helix</keyword>
<feature type="signal peptide" evidence="2">
    <location>
        <begin position="1"/>
        <end position="20"/>
    </location>
</feature>